<dbReference type="Proteomes" id="UP000787472">
    <property type="component" value="Unassembled WGS sequence"/>
</dbReference>
<dbReference type="GO" id="GO:0006261">
    <property type="term" value="P:DNA-templated DNA replication"/>
    <property type="evidence" value="ECO:0007669"/>
    <property type="project" value="UniProtKB-UniRule"/>
</dbReference>
<dbReference type="SUPFAM" id="SSF56672">
    <property type="entry name" value="DNA/RNA polymerases"/>
    <property type="match status" value="1"/>
</dbReference>
<dbReference type="InterPro" id="IPR043128">
    <property type="entry name" value="Rev_trsase/Diguanyl_cyclase"/>
</dbReference>
<evidence type="ECO:0000256" key="6">
    <source>
        <dbReference type="ARBA" id="ARBA00022695"/>
    </source>
</evidence>
<evidence type="ECO:0000313" key="18">
    <source>
        <dbReference type="Proteomes" id="UP000787472"/>
    </source>
</evidence>
<keyword evidence="8 15" id="KW-0479">Metal-binding</keyword>
<dbReference type="PANTHER" id="PTHR11076">
    <property type="entry name" value="DNA REPAIR POLYMERASE UMUC / TRANSFERASE FAMILY MEMBER"/>
    <property type="match status" value="1"/>
</dbReference>
<evidence type="ECO:0000256" key="3">
    <source>
        <dbReference type="ARBA" id="ARBA00022457"/>
    </source>
</evidence>
<dbReference type="GO" id="GO:0003887">
    <property type="term" value="F:DNA-directed DNA polymerase activity"/>
    <property type="evidence" value="ECO:0007669"/>
    <property type="project" value="UniProtKB-UniRule"/>
</dbReference>
<dbReference type="InterPro" id="IPR053848">
    <property type="entry name" value="IMS_HHH_1"/>
</dbReference>
<evidence type="ECO:0000256" key="2">
    <source>
        <dbReference type="ARBA" id="ARBA00010945"/>
    </source>
</evidence>
<organism evidence="17 18">
    <name type="scientific">Pseudomaricurvus hydrocarbonicus</name>
    <dbReference type="NCBI Taxonomy" id="1470433"/>
    <lineage>
        <taxon>Bacteria</taxon>
        <taxon>Pseudomonadati</taxon>
        <taxon>Pseudomonadota</taxon>
        <taxon>Gammaproteobacteria</taxon>
        <taxon>Cellvibrionales</taxon>
        <taxon>Cellvibrionaceae</taxon>
        <taxon>Pseudomaricurvus</taxon>
    </lineage>
</organism>
<comment type="cofactor">
    <cofactor evidence="15">
        <name>Mg(2+)</name>
        <dbReference type="ChEBI" id="CHEBI:18420"/>
    </cofactor>
    <text evidence="15">Binds 2 magnesium ions per subunit.</text>
</comment>
<keyword evidence="7 15" id="KW-0235">DNA replication</keyword>
<dbReference type="EC" id="2.7.7.7" evidence="15"/>
<evidence type="ECO:0000256" key="5">
    <source>
        <dbReference type="ARBA" id="ARBA00022679"/>
    </source>
</evidence>
<keyword evidence="6 15" id="KW-0548">Nucleotidyltransferase</keyword>
<evidence type="ECO:0000256" key="9">
    <source>
        <dbReference type="ARBA" id="ARBA00022763"/>
    </source>
</evidence>
<sequence>MSRKIIHVDADCFFAAIEMRDNPDLRDRPMAVGGRPDKRGVISTCNYEAREFGVRSAMASAYALRLCPRLTIVPHSMLKYREASQVMRNIFLDYTDLVEPLSLDEAFLDVSDCERHQGSATLIAQEIRGRVAEALGITVSAGVAPNKFIAKVASDWQKPDGLTVVTPAEADAFVRRLPVDRIFGVGKVTAEKMQRLGIATCGDLRRYSVHELEEAFGSFGPRLHRLCRGIDERDVCTSRRRKSLSVEHTYEKDLENLAACEEKLPDLLAELKQRLQRLEDDYLVVKGFVKVKFDDFTSTTVERAGTQARLEDYAQLLEEAFERGARPVRLLGVGVRFVDLTQKESNIQLDFFEDPTAPQPPS</sequence>
<feature type="binding site" evidence="15">
    <location>
        <position position="9"/>
    </location>
    <ligand>
        <name>Mg(2+)</name>
        <dbReference type="ChEBI" id="CHEBI:18420"/>
    </ligand>
</feature>
<dbReference type="GO" id="GO:0042276">
    <property type="term" value="P:error-prone translesion synthesis"/>
    <property type="evidence" value="ECO:0007669"/>
    <property type="project" value="TreeGrafter"/>
</dbReference>
<dbReference type="Gene3D" id="3.30.70.270">
    <property type="match status" value="1"/>
</dbReference>
<evidence type="ECO:0000256" key="10">
    <source>
        <dbReference type="ARBA" id="ARBA00022842"/>
    </source>
</evidence>
<feature type="domain" description="UmuC" evidence="16">
    <location>
        <begin position="5"/>
        <end position="186"/>
    </location>
</feature>
<dbReference type="Pfam" id="PF11799">
    <property type="entry name" value="IMS_C"/>
    <property type="match status" value="1"/>
</dbReference>
<keyword evidence="11 15" id="KW-0239">DNA-directed DNA polymerase</keyword>
<comment type="similarity">
    <text evidence="2 15">Belongs to the DNA polymerase type-Y family.</text>
</comment>
<dbReference type="GO" id="GO:0000287">
    <property type="term" value="F:magnesium ion binding"/>
    <property type="evidence" value="ECO:0007669"/>
    <property type="project" value="UniProtKB-UniRule"/>
</dbReference>
<dbReference type="InterPro" id="IPR043502">
    <property type="entry name" value="DNA/RNA_pol_sf"/>
</dbReference>
<gene>
    <name evidence="15 17" type="primary">dinB</name>
    <name evidence="17" type="ORF">G8770_05775</name>
</gene>
<dbReference type="Gene3D" id="3.40.1170.60">
    <property type="match status" value="1"/>
</dbReference>
<dbReference type="InterPro" id="IPR050116">
    <property type="entry name" value="DNA_polymerase-Y"/>
</dbReference>
<evidence type="ECO:0000256" key="8">
    <source>
        <dbReference type="ARBA" id="ARBA00022723"/>
    </source>
</evidence>
<dbReference type="SUPFAM" id="SSF100879">
    <property type="entry name" value="Lesion bypass DNA polymerase (Y-family), little finger domain"/>
    <property type="match status" value="1"/>
</dbReference>
<dbReference type="InterPro" id="IPR022880">
    <property type="entry name" value="DNApol_IV"/>
</dbReference>
<dbReference type="NCBIfam" id="NF002677">
    <property type="entry name" value="PRK02406.1"/>
    <property type="match status" value="1"/>
</dbReference>
<keyword evidence="9 15" id="KW-0227">DNA damage</keyword>
<dbReference type="GO" id="GO:0003684">
    <property type="term" value="F:damaged DNA binding"/>
    <property type="evidence" value="ECO:0007669"/>
    <property type="project" value="InterPro"/>
</dbReference>
<comment type="catalytic activity">
    <reaction evidence="14 15">
        <text>DNA(n) + a 2'-deoxyribonucleoside 5'-triphosphate = DNA(n+1) + diphosphate</text>
        <dbReference type="Rhea" id="RHEA:22508"/>
        <dbReference type="Rhea" id="RHEA-COMP:17339"/>
        <dbReference type="Rhea" id="RHEA-COMP:17340"/>
        <dbReference type="ChEBI" id="CHEBI:33019"/>
        <dbReference type="ChEBI" id="CHEBI:61560"/>
        <dbReference type="ChEBI" id="CHEBI:173112"/>
        <dbReference type="EC" id="2.7.7.7"/>
    </reaction>
</comment>
<dbReference type="EMBL" id="JAAONZ010000003">
    <property type="protein sequence ID" value="NHO65048.1"/>
    <property type="molecule type" value="Genomic_DNA"/>
</dbReference>
<dbReference type="Gene3D" id="3.30.1490.100">
    <property type="entry name" value="DNA polymerase, Y-family, little finger domain"/>
    <property type="match status" value="1"/>
</dbReference>
<comment type="subcellular location">
    <subcellularLocation>
        <location evidence="1 15">Cytoplasm</location>
    </subcellularLocation>
</comment>
<accession>A0A9E5MLN6</accession>
<dbReference type="HAMAP" id="MF_01113">
    <property type="entry name" value="DNApol_IV"/>
    <property type="match status" value="1"/>
</dbReference>
<dbReference type="InterPro" id="IPR036775">
    <property type="entry name" value="DNA_pol_Y-fam_lit_finger_sf"/>
</dbReference>
<evidence type="ECO:0000259" key="16">
    <source>
        <dbReference type="PROSITE" id="PS50173"/>
    </source>
</evidence>
<dbReference type="InterPro" id="IPR017961">
    <property type="entry name" value="DNA_pol_Y-fam_little_finger"/>
</dbReference>
<dbReference type="GO" id="GO:0005829">
    <property type="term" value="C:cytosol"/>
    <property type="evidence" value="ECO:0007669"/>
    <property type="project" value="TreeGrafter"/>
</dbReference>
<reference evidence="17" key="1">
    <citation type="submission" date="2020-03" db="EMBL/GenBank/DDBJ databases">
        <authorList>
            <person name="Guo F."/>
        </authorList>
    </citation>
    <scope>NUCLEOTIDE SEQUENCE</scope>
    <source>
        <strain evidence="17">JCM 30134</strain>
    </source>
</reference>
<name>A0A9E5MLN6_9GAMM</name>
<dbReference type="AlphaFoldDB" id="A0A9E5MLN6"/>
<comment type="subunit">
    <text evidence="15">Monomer.</text>
</comment>
<evidence type="ECO:0000256" key="12">
    <source>
        <dbReference type="ARBA" id="ARBA00023125"/>
    </source>
</evidence>
<evidence type="ECO:0000256" key="4">
    <source>
        <dbReference type="ARBA" id="ARBA00022490"/>
    </source>
</evidence>
<comment type="caution">
    <text evidence="17">The sequence shown here is derived from an EMBL/GenBank/DDBJ whole genome shotgun (WGS) entry which is preliminary data.</text>
</comment>
<evidence type="ECO:0000313" key="17">
    <source>
        <dbReference type="EMBL" id="NHO65048.1"/>
    </source>
</evidence>
<evidence type="ECO:0000256" key="11">
    <source>
        <dbReference type="ARBA" id="ARBA00022932"/>
    </source>
</evidence>
<keyword evidence="5 15" id="KW-0808">Transferase</keyword>
<dbReference type="FunFam" id="3.40.1170.60:FF:000001">
    <property type="entry name" value="DNA polymerase IV"/>
    <property type="match status" value="1"/>
</dbReference>
<feature type="binding site" evidence="15">
    <location>
        <position position="104"/>
    </location>
    <ligand>
        <name>Mg(2+)</name>
        <dbReference type="ChEBI" id="CHEBI:18420"/>
    </ligand>
</feature>
<dbReference type="PANTHER" id="PTHR11076:SF33">
    <property type="entry name" value="DNA POLYMERASE KAPPA"/>
    <property type="match status" value="1"/>
</dbReference>
<feature type="active site" evidence="15">
    <location>
        <position position="105"/>
    </location>
</feature>
<keyword evidence="4 15" id="KW-0963">Cytoplasm</keyword>
<evidence type="ECO:0000256" key="1">
    <source>
        <dbReference type="ARBA" id="ARBA00004496"/>
    </source>
</evidence>
<dbReference type="RefSeq" id="WP_167183089.1">
    <property type="nucleotide sequence ID" value="NZ_JAAONZ010000003.1"/>
</dbReference>
<dbReference type="Pfam" id="PF00817">
    <property type="entry name" value="IMS"/>
    <property type="match status" value="1"/>
</dbReference>
<dbReference type="FunFam" id="1.10.150.20:FF:000019">
    <property type="entry name" value="DNA polymerase IV"/>
    <property type="match status" value="1"/>
</dbReference>
<dbReference type="CDD" id="cd03586">
    <property type="entry name" value="PolY_Pol_IV_kappa"/>
    <property type="match status" value="1"/>
</dbReference>
<dbReference type="Gene3D" id="1.10.150.20">
    <property type="entry name" value="5' to 3' exonuclease, C-terminal subdomain"/>
    <property type="match status" value="1"/>
</dbReference>
<dbReference type="Pfam" id="PF21999">
    <property type="entry name" value="IMS_HHH_1"/>
    <property type="match status" value="1"/>
</dbReference>
<dbReference type="PROSITE" id="PS50173">
    <property type="entry name" value="UMUC"/>
    <property type="match status" value="1"/>
</dbReference>
<feature type="site" description="Substrate discrimination" evidence="15">
    <location>
        <position position="14"/>
    </location>
</feature>
<keyword evidence="18" id="KW-1185">Reference proteome</keyword>
<proteinExistence type="inferred from homology"/>
<keyword evidence="12 15" id="KW-0238">DNA-binding</keyword>
<dbReference type="GO" id="GO:0009432">
    <property type="term" value="P:SOS response"/>
    <property type="evidence" value="ECO:0007669"/>
    <property type="project" value="UniProtKB-ARBA"/>
</dbReference>
<keyword evidence="13 15" id="KW-0234">DNA repair</keyword>
<evidence type="ECO:0000256" key="13">
    <source>
        <dbReference type="ARBA" id="ARBA00023204"/>
    </source>
</evidence>
<dbReference type="InterPro" id="IPR001126">
    <property type="entry name" value="UmuC"/>
</dbReference>
<protein>
    <recommendedName>
        <fullName evidence="15">DNA polymerase IV</fullName>
        <shortName evidence="15">Pol IV</shortName>
        <ecNumber evidence="15">2.7.7.7</ecNumber>
    </recommendedName>
</protein>
<dbReference type="GO" id="GO:0006281">
    <property type="term" value="P:DNA repair"/>
    <property type="evidence" value="ECO:0007669"/>
    <property type="project" value="UniProtKB-UniRule"/>
</dbReference>
<comment type="function">
    <text evidence="15">Poorly processive, error-prone DNA polymerase involved in untargeted mutagenesis. Copies undamaged DNA at stalled replication forks, which arise in vivo from mismatched or misaligned primer ends. These misaligned primers can be extended by PolIV. Exhibits no 3'-5' exonuclease (proofreading) activity. May be involved in translesional synthesis, in conjunction with the beta clamp from PolIII.</text>
</comment>
<keyword evidence="10 15" id="KW-0460">Magnesium</keyword>
<evidence type="ECO:0000256" key="7">
    <source>
        <dbReference type="ARBA" id="ARBA00022705"/>
    </source>
</evidence>
<evidence type="ECO:0000256" key="15">
    <source>
        <dbReference type="HAMAP-Rule" id="MF_01113"/>
    </source>
</evidence>
<evidence type="ECO:0000256" key="14">
    <source>
        <dbReference type="ARBA" id="ARBA00049244"/>
    </source>
</evidence>
<keyword evidence="3 15" id="KW-0515">Mutator protein</keyword>